<dbReference type="Proteomes" id="UP001445076">
    <property type="component" value="Unassembled WGS sequence"/>
</dbReference>
<proteinExistence type="predicted"/>
<accession>A0AAW0X3A4</accession>
<keyword evidence="2" id="KW-1185">Reference proteome</keyword>
<gene>
    <name evidence="1" type="ORF">OTU49_006417</name>
</gene>
<evidence type="ECO:0000313" key="2">
    <source>
        <dbReference type="Proteomes" id="UP001445076"/>
    </source>
</evidence>
<sequence length="130" mass="14576">MAVTGNKKNSVFSIHSLKKAIKKLIKKTLPTKVEKKVKDDKTEYCVDFEAEIEDNLANEALEARLIQIIEASPAALDLNLSLKGLLMVKTSPELVQFGTFWTNDDDEESWAMYKDLLQTSPGTRSANTRT</sequence>
<dbReference type="AlphaFoldDB" id="A0AAW0X3A4"/>
<reference evidence="1 2" key="1">
    <citation type="journal article" date="2024" name="BMC Genomics">
        <title>Genome assembly of redclaw crayfish (Cherax quadricarinatus) provides insights into its immune adaptation and hypoxia tolerance.</title>
        <authorList>
            <person name="Liu Z."/>
            <person name="Zheng J."/>
            <person name="Li H."/>
            <person name="Fang K."/>
            <person name="Wang S."/>
            <person name="He J."/>
            <person name="Zhou D."/>
            <person name="Weng S."/>
            <person name="Chi M."/>
            <person name="Gu Z."/>
            <person name="He J."/>
            <person name="Li F."/>
            <person name="Wang M."/>
        </authorList>
    </citation>
    <scope>NUCLEOTIDE SEQUENCE [LARGE SCALE GENOMIC DNA]</scope>
    <source>
        <strain evidence="1">ZL_2023a</strain>
    </source>
</reference>
<comment type="caution">
    <text evidence="1">The sequence shown here is derived from an EMBL/GenBank/DDBJ whole genome shotgun (WGS) entry which is preliminary data.</text>
</comment>
<dbReference type="EMBL" id="JARKIK010000053">
    <property type="protein sequence ID" value="KAK8733671.1"/>
    <property type="molecule type" value="Genomic_DNA"/>
</dbReference>
<evidence type="ECO:0000313" key="1">
    <source>
        <dbReference type="EMBL" id="KAK8733671.1"/>
    </source>
</evidence>
<protein>
    <submittedName>
        <fullName evidence="1">Uncharacterized protein</fullName>
    </submittedName>
</protein>
<organism evidence="1 2">
    <name type="scientific">Cherax quadricarinatus</name>
    <name type="common">Australian red claw crayfish</name>
    <dbReference type="NCBI Taxonomy" id="27406"/>
    <lineage>
        <taxon>Eukaryota</taxon>
        <taxon>Metazoa</taxon>
        <taxon>Ecdysozoa</taxon>
        <taxon>Arthropoda</taxon>
        <taxon>Crustacea</taxon>
        <taxon>Multicrustacea</taxon>
        <taxon>Malacostraca</taxon>
        <taxon>Eumalacostraca</taxon>
        <taxon>Eucarida</taxon>
        <taxon>Decapoda</taxon>
        <taxon>Pleocyemata</taxon>
        <taxon>Astacidea</taxon>
        <taxon>Parastacoidea</taxon>
        <taxon>Parastacidae</taxon>
        <taxon>Cherax</taxon>
    </lineage>
</organism>
<name>A0AAW0X3A4_CHEQU</name>